<gene>
    <name evidence="2" type="ORF">AB0A76_20485</name>
</gene>
<evidence type="ECO:0000313" key="3">
    <source>
        <dbReference type="Proteomes" id="UP001551210"/>
    </source>
</evidence>
<feature type="compositionally biased region" description="Polar residues" evidence="1">
    <location>
        <begin position="36"/>
        <end position="60"/>
    </location>
</feature>
<evidence type="ECO:0000313" key="2">
    <source>
        <dbReference type="EMBL" id="MEU7295568.1"/>
    </source>
</evidence>
<feature type="region of interest" description="Disordered" evidence="1">
    <location>
        <begin position="36"/>
        <end position="68"/>
    </location>
</feature>
<protein>
    <recommendedName>
        <fullName evidence="4">Lipoprotein</fullName>
    </recommendedName>
</protein>
<keyword evidence="3" id="KW-1185">Reference proteome</keyword>
<evidence type="ECO:0000256" key="1">
    <source>
        <dbReference type="SAM" id="MobiDB-lite"/>
    </source>
</evidence>
<evidence type="ECO:0008006" key="4">
    <source>
        <dbReference type="Google" id="ProtNLM"/>
    </source>
</evidence>
<proteinExistence type="predicted"/>
<sequence>MAVLEDEQPSAATRRPLAAAAALALAALLTAGCTDGTVTTSGTPSASATKQPTGAQSPQGESEETQGKRAKAALATLSLNEPEYEPNYVESGLERVTEGVHNLSVLKKGKAYGVAVACVGSGAVKVVIADKTPQSLLCNGVSVVWHIENAPAEFSLDITATAGATGMVAWQVSSVQP</sequence>
<name>A0ABV3D0W9_STREX</name>
<reference evidence="2 3" key="1">
    <citation type="submission" date="2024-06" db="EMBL/GenBank/DDBJ databases">
        <title>The Natural Products Discovery Center: Release of the First 8490 Sequenced Strains for Exploring Actinobacteria Biosynthetic Diversity.</title>
        <authorList>
            <person name="Kalkreuter E."/>
            <person name="Kautsar S.A."/>
            <person name="Yang D."/>
            <person name="Bader C.D."/>
            <person name="Teijaro C.N."/>
            <person name="Fluegel L."/>
            <person name="Davis C.M."/>
            <person name="Simpson J.R."/>
            <person name="Lauterbach L."/>
            <person name="Steele A.D."/>
            <person name="Gui C."/>
            <person name="Meng S."/>
            <person name="Li G."/>
            <person name="Viehrig K."/>
            <person name="Ye F."/>
            <person name="Su P."/>
            <person name="Kiefer A.F."/>
            <person name="Nichols A."/>
            <person name="Cepeda A.J."/>
            <person name="Yan W."/>
            <person name="Fan B."/>
            <person name="Jiang Y."/>
            <person name="Adhikari A."/>
            <person name="Zheng C.-J."/>
            <person name="Schuster L."/>
            <person name="Cowan T.M."/>
            <person name="Smanski M.J."/>
            <person name="Chevrette M.G."/>
            <person name="De Carvalho L.P.S."/>
            <person name="Shen B."/>
        </authorList>
    </citation>
    <scope>NUCLEOTIDE SEQUENCE [LARGE SCALE GENOMIC DNA]</scope>
    <source>
        <strain evidence="2 3">NPDC045705</strain>
    </source>
</reference>
<accession>A0ABV3D0W9</accession>
<dbReference type="EMBL" id="JBEZAM010000028">
    <property type="protein sequence ID" value="MEU7295568.1"/>
    <property type="molecule type" value="Genomic_DNA"/>
</dbReference>
<comment type="caution">
    <text evidence="2">The sequence shown here is derived from an EMBL/GenBank/DDBJ whole genome shotgun (WGS) entry which is preliminary data.</text>
</comment>
<dbReference type="Proteomes" id="UP001551210">
    <property type="component" value="Unassembled WGS sequence"/>
</dbReference>
<dbReference type="RefSeq" id="WP_359210173.1">
    <property type="nucleotide sequence ID" value="NZ_JBEZAM010000028.1"/>
</dbReference>
<organism evidence="2 3">
    <name type="scientific">Streptomyces exfoliatus</name>
    <name type="common">Streptomyces hydrogenans</name>
    <dbReference type="NCBI Taxonomy" id="1905"/>
    <lineage>
        <taxon>Bacteria</taxon>
        <taxon>Bacillati</taxon>
        <taxon>Actinomycetota</taxon>
        <taxon>Actinomycetes</taxon>
        <taxon>Kitasatosporales</taxon>
        <taxon>Streptomycetaceae</taxon>
        <taxon>Streptomyces</taxon>
    </lineage>
</organism>